<dbReference type="InterPro" id="IPR021202">
    <property type="entry name" value="Rv3654c-like"/>
</dbReference>
<evidence type="ECO:0000313" key="1">
    <source>
        <dbReference type="EMBL" id="WPR88888.1"/>
    </source>
</evidence>
<dbReference type="RefSeq" id="WP_320941605.1">
    <property type="nucleotide sequence ID" value="NZ_BAABEU010000005.1"/>
</dbReference>
<dbReference type="Proteomes" id="UP001323798">
    <property type="component" value="Chromosome"/>
</dbReference>
<name>A0ABZ0SJU1_9MICO</name>
<protein>
    <submittedName>
        <fullName evidence="1">Rv3654c family TadE-like protein</fullName>
    </submittedName>
</protein>
<evidence type="ECO:0000313" key="2">
    <source>
        <dbReference type="Proteomes" id="UP001323798"/>
    </source>
</evidence>
<accession>A0ABZ0SJU1</accession>
<reference evidence="1 2" key="1">
    <citation type="submission" date="2023-11" db="EMBL/GenBank/DDBJ databases">
        <title>Genome sequence of Microbacterium rhizosphaerae KACC 19337.</title>
        <authorList>
            <person name="Choi H."/>
            <person name="Kim S."/>
            <person name="Kim Y."/>
            <person name="Kwon S.-W."/>
            <person name="Heo J."/>
        </authorList>
    </citation>
    <scope>NUCLEOTIDE SEQUENCE [LARGE SCALE GENOMIC DNA]</scope>
    <source>
        <strain evidence="1 2">KACC 19337</strain>
    </source>
</reference>
<dbReference type="NCBIfam" id="TIGR03816">
    <property type="entry name" value="tadE_like_DECH"/>
    <property type="match status" value="1"/>
</dbReference>
<dbReference type="EMBL" id="CP139368">
    <property type="protein sequence ID" value="WPR88888.1"/>
    <property type="molecule type" value="Genomic_DNA"/>
</dbReference>
<gene>
    <name evidence="1" type="ORF">SM116_14110</name>
</gene>
<organism evidence="1 2">
    <name type="scientific">Microbacterium rhizosphaerae</name>
    <dbReference type="NCBI Taxonomy" id="1678237"/>
    <lineage>
        <taxon>Bacteria</taxon>
        <taxon>Bacillati</taxon>
        <taxon>Actinomycetota</taxon>
        <taxon>Actinomycetes</taxon>
        <taxon>Micrococcales</taxon>
        <taxon>Microbacteriaceae</taxon>
        <taxon>Microbacterium</taxon>
    </lineage>
</organism>
<sequence length="111" mass="10403">MAGAVLVVGLLGVSATLGLGLASVGAASATAQRAASAADAAALAAADVASGAVLVPEDAAPCLIARRVAEGSGADLTACEVDGLIATVTVRVPFGPLAARASARAGPPDAR</sequence>
<proteinExistence type="predicted"/>
<keyword evidence="2" id="KW-1185">Reference proteome</keyword>